<dbReference type="PROSITE" id="PS50191">
    <property type="entry name" value="CRAL_TRIO"/>
    <property type="match status" value="1"/>
</dbReference>
<reference evidence="3 4" key="1">
    <citation type="journal article" date="2017" name="G3 (Bethesda)">
        <title>First Draft Genome Sequence of the Pathogenic Fungus Lomentospora prolificans (Formerly Scedosporium prolificans).</title>
        <authorList>
            <person name="Luo R."/>
            <person name="Zimin A."/>
            <person name="Workman R."/>
            <person name="Fan Y."/>
            <person name="Pertea G."/>
            <person name="Grossman N."/>
            <person name="Wear M.P."/>
            <person name="Jia B."/>
            <person name="Miller H."/>
            <person name="Casadevall A."/>
            <person name="Timp W."/>
            <person name="Zhang S.X."/>
            <person name="Salzberg S.L."/>
        </authorList>
    </citation>
    <scope>NUCLEOTIDE SEQUENCE [LARGE SCALE GENOMIC DNA]</scope>
    <source>
        <strain evidence="3 4">JHH-5317</strain>
    </source>
</reference>
<dbReference type="PANTHER" id="PTHR45657:SF3">
    <property type="entry name" value="TRANSPORTER, PUTATIVE (AFU_ORTHOLOGUE AFUA_5G09260)-RELATED"/>
    <property type="match status" value="1"/>
</dbReference>
<proteinExistence type="predicted"/>
<dbReference type="Proteomes" id="UP000233524">
    <property type="component" value="Unassembled WGS sequence"/>
</dbReference>
<dbReference type="PANTHER" id="PTHR45657">
    <property type="entry name" value="CRAL-TRIO DOMAIN-CONTAINING PROTEIN YKL091C-RELATED"/>
    <property type="match status" value="1"/>
</dbReference>
<dbReference type="EMBL" id="NLAX01000701">
    <property type="protein sequence ID" value="PKS07326.1"/>
    <property type="molecule type" value="Genomic_DNA"/>
</dbReference>
<feature type="region of interest" description="Disordered" evidence="1">
    <location>
        <begin position="447"/>
        <end position="500"/>
    </location>
</feature>
<evidence type="ECO:0000313" key="4">
    <source>
        <dbReference type="Proteomes" id="UP000233524"/>
    </source>
</evidence>
<gene>
    <name evidence="3" type="ORF">jhhlp_005928</name>
</gene>
<dbReference type="SMART" id="SM00516">
    <property type="entry name" value="SEC14"/>
    <property type="match status" value="1"/>
</dbReference>
<dbReference type="SUPFAM" id="SSF46938">
    <property type="entry name" value="CRAL/TRIO N-terminal domain"/>
    <property type="match status" value="1"/>
</dbReference>
<dbReference type="InterPro" id="IPR036273">
    <property type="entry name" value="CRAL/TRIO_N_dom_sf"/>
</dbReference>
<keyword evidence="4" id="KW-1185">Reference proteome</keyword>
<sequence>MCSNFLDAEPPKYPSALCPSSCSLSCRPSFLLLRSLSPLPSLLPHFAYSPSTSILHARQNRFVNMATNSGASEPDLQIQSTPPDGEHGYPHGHLGHLSDNETEALDTFKKLVEEEGIYTPGPPPSHDDTVLLRYLRARRWVPAEALKQFKESHIWRKANDLDVLYHTIELDSYEQSRRMYPQWTGRRDRRGIPLYLFEIKQLDSKAVAEYERAGAASTFSKAKPDGKTPPGLLRLFALYENLTHFVMPFCSQLQDREFPNTPITMTTNIVDISGVGLKQFWNLKSHMQAASQLATAHYPETLDSEFVCSRIFIIGAPVFFSTVWGWIKRWFDPITVSKIFILGSHEVESTLRQFIDPKNIPKKYGGELDFNWGQLPTVDPAWDGIVEWADGHNSFPTGPHVWREIDDGKKMECIGIGSKGGKQREERICVVHKDNVWGGQALCQTKSSAGNTQEADTEATNLSSEVDKLALSEPDEKEKTVEINGAVEKPVSPALPSTVA</sequence>
<feature type="region of interest" description="Disordered" evidence="1">
    <location>
        <begin position="68"/>
        <end position="88"/>
    </location>
</feature>
<dbReference type="InterPro" id="IPR051026">
    <property type="entry name" value="PI/PC_transfer"/>
</dbReference>
<evidence type="ECO:0000259" key="2">
    <source>
        <dbReference type="PROSITE" id="PS50191"/>
    </source>
</evidence>
<feature type="domain" description="CRAL-TRIO" evidence="2">
    <location>
        <begin position="172"/>
        <end position="372"/>
    </location>
</feature>
<feature type="compositionally biased region" description="Basic and acidic residues" evidence="1">
    <location>
        <begin position="465"/>
        <end position="481"/>
    </location>
</feature>
<comment type="caution">
    <text evidence="3">The sequence shown here is derived from an EMBL/GenBank/DDBJ whole genome shotgun (WGS) entry which is preliminary data.</text>
</comment>
<dbReference type="OrthoDB" id="30289at2759"/>
<dbReference type="SUPFAM" id="SSF52087">
    <property type="entry name" value="CRAL/TRIO domain"/>
    <property type="match status" value="1"/>
</dbReference>
<dbReference type="InParanoid" id="A0A2N3N4H4"/>
<dbReference type="InterPro" id="IPR036865">
    <property type="entry name" value="CRAL-TRIO_dom_sf"/>
</dbReference>
<dbReference type="InterPro" id="IPR001251">
    <property type="entry name" value="CRAL-TRIO_dom"/>
</dbReference>
<dbReference type="VEuPathDB" id="FungiDB:jhhlp_005928"/>
<dbReference type="Gene3D" id="3.40.525.10">
    <property type="entry name" value="CRAL-TRIO lipid binding domain"/>
    <property type="match status" value="1"/>
</dbReference>
<organism evidence="3 4">
    <name type="scientific">Lomentospora prolificans</name>
    <dbReference type="NCBI Taxonomy" id="41688"/>
    <lineage>
        <taxon>Eukaryota</taxon>
        <taxon>Fungi</taxon>
        <taxon>Dikarya</taxon>
        <taxon>Ascomycota</taxon>
        <taxon>Pezizomycotina</taxon>
        <taxon>Sordariomycetes</taxon>
        <taxon>Hypocreomycetidae</taxon>
        <taxon>Microascales</taxon>
        <taxon>Microascaceae</taxon>
        <taxon>Lomentospora</taxon>
    </lineage>
</organism>
<feature type="compositionally biased region" description="Polar residues" evidence="1">
    <location>
        <begin position="447"/>
        <end position="464"/>
    </location>
</feature>
<dbReference type="STRING" id="41688.A0A2N3N4H4"/>
<dbReference type="InterPro" id="IPR011074">
    <property type="entry name" value="CRAL/TRIO_N_dom"/>
</dbReference>
<dbReference type="AlphaFoldDB" id="A0A2N3N4H4"/>
<feature type="compositionally biased region" description="Polar residues" evidence="1">
    <location>
        <begin position="68"/>
        <end position="82"/>
    </location>
</feature>
<name>A0A2N3N4H4_9PEZI</name>
<dbReference type="Pfam" id="PF00650">
    <property type="entry name" value="CRAL_TRIO"/>
    <property type="match status" value="1"/>
</dbReference>
<dbReference type="Gene3D" id="1.10.8.20">
    <property type="entry name" value="N-terminal domain of phosphatidylinositol transfer protein sec14p"/>
    <property type="match status" value="1"/>
</dbReference>
<evidence type="ECO:0000256" key="1">
    <source>
        <dbReference type="SAM" id="MobiDB-lite"/>
    </source>
</evidence>
<accession>A0A2N3N4H4</accession>
<dbReference type="SMART" id="SM01100">
    <property type="entry name" value="CRAL_TRIO_N"/>
    <property type="match status" value="1"/>
</dbReference>
<evidence type="ECO:0000313" key="3">
    <source>
        <dbReference type="EMBL" id="PKS07326.1"/>
    </source>
</evidence>
<dbReference type="Pfam" id="PF03765">
    <property type="entry name" value="CRAL_TRIO_N"/>
    <property type="match status" value="1"/>
</dbReference>
<dbReference type="CDD" id="cd00170">
    <property type="entry name" value="SEC14"/>
    <property type="match status" value="1"/>
</dbReference>
<protein>
    <recommendedName>
        <fullName evidence="2">CRAL-TRIO domain-containing protein</fullName>
    </recommendedName>
</protein>